<dbReference type="InterPro" id="IPR036179">
    <property type="entry name" value="Ig-like_dom_sf"/>
</dbReference>
<dbReference type="SUPFAM" id="SSF48726">
    <property type="entry name" value="Immunoglobulin"/>
    <property type="match status" value="1"/>
</dbReference>
<evidence type="ECO:0000313" key="4">
    <source>
        <dbReference type="Ensembl" id="ENSSFAP00005054680.1"/>
    </source>
</evidence>
<reference evidence="4" key="1">
    <citation type="submission" date="2019-06" db="EMBL/GenBank/DDBJ databases">
        <authorList>
            <consortium name="Wellcome Sanger Institute Data Sharing"/>
        </authorList>
    </citation>
    <scope>NUCLEOTIDE SEQUENCE [LARGE SCALE GENOMIC DNA]</scope>
</reference>
<feature type="domain" description="Ig-like" evidence="3">
    <location>
        <begin position="49"/>
        <end position="138"/>
    </location>
</feature>
<evidence type="ECO:0000259" key="3">
    <source>
        <dbReference type="PROSITE" id="PS50835"/>
    </source>
</evidence>
<dbReference type="InParanoid" id="A0A672JP42"/>
<keyword evidence="5" id="KW-1185">Reference proteome</keyword>
<dbReference type="InterPro" id="IPR013783">
    <property type="entry name" value="Ig-like_fold"/>
</dbReference>
<name>A0A672JP42_SALFA</name>
<accession>A0A672JP42</accession>
<evidence type="ECO:0000313" key="5">
    <source>
        <dbReference type="Proteomes" id="UP000472267"/>
    </source>
</evidence>
<organism evidence="4 5">
    <name type="scientific">Salarias fasciatus</name>
    <name type="common">Jewelled blenny</name>
    <name type="synonym">Blennius fasciatus</name>
    <dbReference type="NCBI Taxonomy" id="181472"/>
    <lineage>
        <taxon>Eukaryota</taxon>
        <taxon>Metazoa</taxon>
        <taxon>Chordata</taxon>
        <taxon>Craniata</taxon>
        <taxon>Vertebrata</taxon>
        <taxon>Euteleostomi</taxon>
        <taxon>Actinopterygii</taxon>
        <taxon>Neopterygii</taxon>
        <taxon>Teleostei</taxon>
        <taxon>Neoteleostei</taxon>
        <taxon>Acanthomorphata</taxon>
        <taxon>Ovalentaria</taxon>
        <taxon>Blenniimorphae</taxon>
        <taxon>Blenniiformes</taxon>
        <taxon>Blennioidei</taxon>
        <taxon>Blenniidae</taxon>
        <taxon>Salariinae</taxon>
        <taxon>Salarias</taxon>
    </lineage>
</organism>
<dbReference type="PANTHER" id="PTHR10075:SF14">
    <property type="entry name" value="CELL ADHESION MOLECULE DSCAM2-RELATED"/>
    <property type="match status" value="1"/>
</dbReference>
<evidence type="ECO:0000256" key="2">
    <source>
        <dbReference type="ARBA" id="ARBA00023319"/>
    </source>
</evidence>
<sequence length="149" mass="15916">MVRTPLHCFLNTVNYRLTPTSTKLLVEMGDVETTAPPFHPTLHNVPSVPPVLEGPLQESLNYTLGSHVALLSMGETLTLECRASGVPTPQLSWLKDGVPLKGSDTRLQLPDVAPSDAGLYSCVASNQAGSSTKSFNLTVLGKAKNNPCF</sequence>
<dbReference type="InterPro" id="IPR013098">
    <property type="entry name" value="Ig_I-set"/>
</dbReference>
<proteinExistence type="predicted"/>
<dbReference type="FunFam" id="2.60.40.10:FF:000032">
    <property type="entry name" value="palladin isoform X1"/>
    <property type="match status" value="1"/>
</dbReference>
<protein>
    <recommendedName>
        <fullName evidence="3">Ig-like domain-containing protein</fullName>
    </recommendedName>
</protein>
<dbReference type="PROSITE" id="PS50835">
    <property type="entry name" value="IG_LIKE"/>
    <property type="match status" value="1"/>
</dbReference>
<dbReference type="PANTHER" id="PTHR10075">
    <property type="entry name" value="BASIGIN RELATED"/>
    <property type="match status" value="1"/>
</dbReference>
<dbReference type="Gene3D" id="2.60.40.10">
    <property type="entry name" value="Immunoglobulins"/>
    <property type="match status" value="1"/>
</dbReference>
<dbReference type="AlphaFoldDB" id="A0A672JP42"/>
<dbReference type="SMART" id="SM00408">
    <property type="entry name" value="IGc2"/>
    <property type="match status" value="1"/>
</dbReference>
<keyword evidence="1" id="KW-1015">Disulfide bond</keyword>
<evidence type="ECO:0000256" key="1">
    <source>
        <dbReference type="ARBA" id="ARBA00023157"/>
    </source>
</evidence>
<dbReference type="Pfam" id="PF07679">
    <property type="entry name" value="I-set"/>
    <property type="match status" value="1"/>
</dbReference>
<reference evidence="4" key="2">
    <citation type="submission" date="2025-08" db="UniProtKB">
        <authorList>
            <consortium name="Ensembl"/>
        </authorList>
    </citation>
    <scope>IDENTIFICATION</scope>
</reference>
<dbReference type="Proteomes" id="UP000472267">
    <property type="component" value="Chromosome 12"/>
</dbReference>
<dbReference type="OMA" id="HCFLNTV"/>
<dbReference type="InterPro" id="IPR007110">
    <property type="entry name" value="Ig-like_dom"/>
</dbReference>
<dbReference type="InterPro" id="IPR003599">
    <property type="entry name" value="Ig_sub"/>
</dbReference>
<reference evidence="4" key="3">
    <citation type="submission" date="2025-09" db="UniProtKB">
        <authorList>
            <consortium name="Ensembl"/>
        </authorList>
    </citation>
    <scope>IDENTIFICATION</scope>
</reference>
<dbReference type="InterPro" id="IPR003598">
    <property type="entry name" value="Ig_sub2"/>
</dbReference>
<keyword evidence="2" id="KW-0393">Immunoglobulin domain</keyword>
<dbReference type="Ensembl" id="ENSSFAT00005056365.1">
    <property type="protein sequence ID" value="ENSSFAP00005054680.1"/>
    <property type="gene ID" value="ENSSFAG00005026002.1"/>
</dbReference>
<dbReference type="SMART" id="SM00409">
    <property type="entry name" value="IG"/>
    <property type="match status" value="1"/>
</dbReference>